<keyword evidence="4" id="KW-1185">Reference proteome</keyword>
<dbReference type="PANTHER" id="PTHR43155:SF2">
    <property type="entry name" value="CYCLIC DI-GMP PHOSPHODIESTERASE PA4108"/>
    <property type="match status" value="1"/>
</dbReference>
<accession>A0A4R5KP76</accession>
<comment type="caution">
    <text evidence="3">The sequence shown here is derived from an EMBL/GenBank/DDBJ whole genome shotgun (WGS) entry which is preliminary data.</text>
</comment>
<name>A0A4R5KP76_9BACL</name>
<feature type="domain" description="HD-GYP" evidence="2">
    <location>
        <begin position="272"/>
        <end position="467"/>
    </location>
</feature>
<feature type="transmembrane region" description="Helical" evidence="1">
    <location>
        <begin position="172"/>
        <end position="190"/>
    </location>
</feature>
<dbReference type="Gene3D" id="1.10.3210.10">
    <property type="entry name" value="Hypothetical protein af1432"/>
    <property type="match status" value="1"/>
</dbReference>
<dbReference type="Pfam" id="PF13487">
    <property type="entry name" value="HD_5"/>
    <property type="match status" value="1"/>
</dbReference>
<dbReference type="Proteomes" id="UP000295636">
    <property type="component" value="Unassembled WGS sequence"/>
</dbReference>
<dbReference type="RefSeq" id="WP_133229341.1">
    <property type="nucleotide sequence ID" value="NZ_SMRT01000006.1"/>
</dbReference>
<keyword evidence="1" id="KW-0812">Transmembrane</keyword>
<feature type="transmembrane region" description="Helical" evidence="1">
    <location>
        <begin position="139"/>
        <end position="160"/>
    </location>
</feature>
<dbReference type="NCBIfam" id="TIGR00277">
    <property type="entry name" value="HDIG"/>
    <property type="match status" value="1"/>
</dbReference>
<dbReference type="SUPFAM" id="SSF109604">
    <property type="entry name" value="HD-domain/PDEase-like"/>
    <property type="match status" value="1"/>
</dbReference>
<evidence type="ECO:0000259" key="2">
    <source>
        <dbReference type="PROSITE" id="PS51832"/>
    </source>
</evidence>
<dbReference type="AlphaFoldDB" id="A0A4R5KP76"/>
<feature type="transmembrane region" description="Helical" evidence="1">
    <location>
        <begin position="41"/>
        <end position="62"/>
    </location>
</feature>
<gene>
    <name evidence="3" type="ORF">E1757_14780</name>
</gene>
<reference evidence="3 4" key="1">
    <citation type="submission" date="2019-03" db="EMBL/GenBank/DDBJ databases">
        <title>This is whole genome sequence of Paenibacillus sp MS74 strain.</title>
        <authorList>
            <person name="Trinh H.N."/>
        </authorList>
    </citation>
    <scope>NUCLEOTIDE SEQUENCE [LARGE SCALE GENOMIC DNA]</scope>
    <source>
        <strain evidence="3 4">MS74</strain>
    </source>
</reference>
<feature type="transmembrane region" description="Helical" evidence="1">
    <location>
        <begin position="202"/>
        <end position="220"/>
    </location>
</feature>
<dbReference type="OrthoDB" id="9759601at2"/>
<dbReference type="InterPro" id="IPR006675">
    <property type="entry name" value="HDIG_dom"/>
</dbReference>
<feature type="transmembrane region" description="Helical" evidence="1">
    <location>
        <begin position="100"/>
        <end position="118"/>
    </location>
</feature>
<dbReference type="InterPro" id="IPR003607">
    <property type="entry name" value="HD/PDEase_dom"/>
</dbReference>
<dbReference type="PROSITE" id="PS51832">
    <property type="entry name" value="HD_GYP"/>
    <property type="match status" value="1"/>
</dbReference>
<dbReference type="CDD" id="cd00077">
    <property type="entry name" value="HDc"/>
    <property type="match status" value="1"/>
</dbReference>
<dbReference type="SMART" id="SM00471">
    <property type="entry name" value="HDc"/>
    <property type="match status" value="1"/>
</dbReference>
<sequence>MSFGRVAGPAAAIMAPFLLFFYLKAHPRIDILFVAPSGHFYIVSSVALLSTVIAIAVGIAGGRVRNVKVSFLSLAFISLAEVFAVHGLSTPNFLIHASHLPGVASQLSILLASFWLWMSSLSSDSQLTLWFSRGKGGLIPFWTVALGLIGLAGLLFPHMLDLIPLDRDPLKWVATGLIVTLNAMTMFRYFQSYRYSRFPLQSSIFYSCGWLVVAQFIMVLGETWKLSWWTYHFLLLASMVVMLAGLFKQYAASRSLSMAVRMLFTNDPIERITDCLSPGVKALILATEAKDTYTAGHNLRVTLYALRLGEEMQLTPEQLRALSQGTIIHDVGKIDIPDAVLNKPGRLTPEERLIIEQHPVKGYDMCRSLGFMKEELAIIRSHHEKWDGTGYPDRLRGEQIPLLARIVAVADVYDALTSTRSYRKAWTHRDAIQFLAGHKGTHFDEVCVDAWIRICERDPQVYEYPLHLISDKKSYHSPQTDQDAIVS</sequence>
<dbReference type="PANTHER" id="PTHR43155">
    <property type="entry name" value="CYCLIC DI-GMP PHOSPHODIESTERASE PA4108-RELATED"/>
    <property type="match status" value="1"/>
</dbReference>
<organism evidence="3 4">
    <name type="scientific">Paenibacillus piri</name>
    <dbReference type="NCBI Taxonomy" id="2547395"/>
    <lineage>
        <taxon>Bacteria</taxon>
        <taxon>Bacillati</taxon>
        <taxon>Bacillota</taxon>
        <taxon>Bacilli</taxon>
        <taxon>Bacillales</taxon>
        <taxon>Paenibacillaceae</taxon>
        <taxon>Paenibacillus</taxon>
    </lineage>
</organism>
<evidence type="ECO:0000256" key="1">
    <source>
        <dbReference type="SAM" id="Phobius"/>
    </source>
</evidence>
<keyword evidence="1" id="KW-0472">Membrane</keyword>
<dbReference type="EMBL" id="SMRT01000006">
    <property type="protein sequence ID" value="TDF97102.1"/>
    <property type="molecule type" value="Genomic_DNA"/>
</dbReference>
<proteinExistence type="predicted"/>
<feature type="transmembrane region" description="Helical" evidence="1">
    <location>
        <begin position="69"/>
        <end position="88"/>
    </location>
</feature>
<protein>
    <submittedName>
        <fullName evidence="3">HD-GYP domain-containing protein</fullName>
    </submittedName>
</protein>
<feature type="transmembrane region" description="Helical" evidence="1">
    <location>
        <begin position="226"/>
        <end position="247"/>
    </location>
</feature>
<evidence type="ECO:0000313" key="3">
    <source>
        <dbReference type="EMBL" id="TDF97102.1"/>
    </source>
</evidence>
<dbReference type="InterPro" id="IPR037522">
    <property type="entry name" value="HD_GYP_dom"/>
</dbReference>
<evidence type="ECO:0000313" key="4">
    <source>
        <dbReference type="Proteomes" id="UP000295636"/>
    </source>
</evidence>
<keyword evidence="1" id="KW-1133">Transmembrane helix</keyword>